<evidence type="ECO:0000313" key="11">
    <source>
        <dbReference type="Proteomes" id="UP001176059"/>
    </source>
</evidence>
<dbReference type="GO" id="GO:0003677">
    <property type="term" value="F:DNA binding"/>
    <property type="evidence" value="ECO:0007669"/>
    <property type="project" value="UniProtKB-KW"/>
</dbReference>
<dbReference type="SMART" id="SM00490">
    <property type="entry name" value="HELICc"/>
    <property type="match status" value="1"/>
</dbReference>
<dbReference type="EMBL" id="JANVFO010000010">
    <property type="protein sequence ID" value="KAJ3735283.1"/>
    <property type="molecule type" value="Genomic_DNA"/>
</dbReference>
<dbReference type="InterPro" id="IPR014001">
    <property type="entry name" value="Helicase_ATP-bd"/>
</dbReference>
<keyword evidence="3" id="KW-0067">ATP-binding</keyword>
<evidence type="ECO:0000256" key="6">
    <source>
        <dbReference type="ARBA" id="ARBA00034617"/>
    </source>
</evidence>
<evidence type="ECO:0000256" key="1">
    <source>
        <dbReference type="ARBA" id="ARBA00005446"/>
    </source>
</evidence>
<evidence type="ECO:0000256" key="2">
    <source>
        <dbReference type="ARBA" id="ARBA00022741"/>
    </source>
</evidence>
<feature type="compositionally biased region" description="Basic and acidic residues" evidence="8">
    <location>
        <begin position="642"/>
        <end position="652"/>
    </location>
</feature>
<keyword evidence="5" id="KW-0413">Isomerase</keyword>
<evidence type="ECO:0000259" key="9">
    <source>
        <dbReference type="PROSITE" id="PS51192"/>
    </source>
</evidence>
<organism evidence="10 11">
    <name type="scientific">Lentinula guzmanii</name>
    <dbReference type="NCBI Taxonomy" id="2804957"/>
    <lineage>
        <taxon>Eukaryota</taxon>
        <taxon>Fungi</taxon>
        <taxon>Dikarya</taxon>
        <taxon>Basidiomycota</taxon>
        <taxon>Agaricomycotina</taxon>
        <taxon>Agaricomycetes</taxon>
        <taxon>Agaricomycetidae</taxon>
        <taxon>Agaricales</taxon>
        <taxon>Marasmiineae</taxon>
        <taxon>Omphalotaceae</taxon>
        <taxon>Lentinula</taxon>
    </lineage>
</organism>
<accession>A0AA38JQK3</accession>
<dbReference type="AlphaFoldDB" id="A0AA38JQK3"/>
<proteinExistence type="inferred from homology"/>
<evidence type="ECO:0000313" key="10">
    <source>
        <dbReference type="EMBL" id="KAJ3735283.1"/>
    </source>
</evidence>
<feature type="domain" description="Helicase ATP-binding" evidence="9">
    <location>
        <begin position="37"/>
        <end position="231"/>
    </location>
</feature>
<dbReference type="GO" id="GO:0016787">
    <property type="term" value="F:hydrolase activity"/>
    <property type="evidence" value="ECO:0007669"/>
    <property type="project" value="UniProtKB-KW"/>
</dbReference>
<keyword evidence="10" id="KW-0378">Hydrolase</keyword>
<dbReference type="GO" id="GO:0043138">
    <property type="term" value="F:3'-5' DNA helicase activity"/>
    <property type="evidence" value="ECO:0007669"/>
    <property type="project" value="UniProtKB-EC"/>
</dbReference>
<sequence>MSNALFRFSSDAGLHLCRQLSEKDLHFVPHDYSLIVATNVLDGVDCLFRSACGSGKTGVLALIALCIGKMGKNPSAIPTAYRSRIPEKPVILVACPTDALEIDLEAKLRSYNVKALAINSDLLADAFKRNEDIWDTAKQAEVLLVSPEMLEGDAFANALKDKSFFHRIYLLVVDEVHLVYQWSKLFRKAYGNIGITRNRLDKKTRLLLLSATVRSGPPYTHILKTFNLTSGNFLDLHRSNRRPEVRVTTTFLPTSPASSYTFPFLSWIIGLRGITIVFTRNRTVLLRIVLYLMRAHPTYAHLIRKCDSTNDLTYDKTTFEMAQRESHEKRLILVSTAVLTVGIDIPSVVRVITLEPLTFEQEIQEGGRVLRRKSKGTTAEVYAYFSKATYDRAKEIVDVDKAGKSHGNIAKTGDKRKLHQRLESADVGMHADQTGKAILSLDMAYRLVADCLTKEQDRQFDNPPFYQDLCTCPMCLSLQPTTSESDTSVTDPPCISSCCMPGQSERDRLLQSRKEVLAPPPDPPKLSRIEIRQRNVERRQQQLNLAGKETRGYLRDRLISLRSKLFDKYGDNYTLYIPICFVPDQAIETILDNFFLLDTPKHLRESLAGQGLEAEWIDDIWLELHDSIPGLLEVHEKHCEDKRRKTKEARDRNKAKKMAQSLGKDVENTQSQDAEGQEDYYDSEVE</sequence>
<keyword evidence="11" id="KW-1185">Reference proteome</keyword>
<dbReference type="PROSITE" id="PS51192">
    <property type="entry name" value="HELICASE_ATP_BIND_1"/>
    <property type="match status" value="1"/>
</dbReference>
<feature type="region of interest" description="Disordered" evidence="8">
    <location>
        <begin position="642"/>
        <end position="686"/>
    </location>
</feature>
<dbReference type="Pfam" id="PF00271">
    <property type="entry name" value="Helicase_C"/>
    <property type="match status" value="1"/>
</dbReference>
<dbReference type="GO" id="GO:0005694">
    <property type="term" value="C:chromosome"/>
    <property type="evidence" value="ECO:0007669"/>
    <property type="project" value="TreeGrafter"/>
</dbReference>
<comment type="catalytic activity">
    <reaction evidence="6">
        <text>Couples ATP hydrolysis with the unwinding of duplex DNA by translocating in the 3'-5' direction.</text>
        <dbReference type="EC" id="5.6.2.4"/>
    </reaction>
</comment>
<dbReference type="EC" id="5.6.2.4" evidence="7"/>
<dbReference type="InterPro" id="IPR011545">
    <property type="entry name" value="DEAD/DEAH_box_helicase_dom"/>
</dbReference>
<evidence type="ECO:0000256" key="7">
    <source>
        <dbReference type="ARBA" id="ARBA00034808"/>
    </source>
</evidence>
<comment type="similarity">
    <text evidence="1">Belongs to the helicase family. RecQ subfamily.</text>
</comment>
<protein>
    <recommendedName>
        <fullName evidence="7">DNA 3'-5' helicase</fullName>
        <ecNumber evidence="7">5.6.2.4</ecNumber>
    </recommendedName>
</protein>
<reference evidence="10" key="2">
    <citation type="journal article" date="2023" name="Proc. Natl. Acad. Sci. U.S.A.">
        <title>A global phylogenomic analysis of the shiitake genus Lentinula.</title>
        <authorList>
            <person name="Sierra-Patev S."/>
            <person name="Min B."/>
            <person name="Naranjo-Ortiz M."/>
            <person name="Looney B."/>
            <person name="Konkel Z."/>
            <person name="Slot J.C."/>
            <person name="Sakamoto Y."/>
            <person name="Steenwyk J.L."/>
            <person name="Rokas A."/>
            <person name="Carro J."/>
            <person name="Camarero S."/>
            <person name="Ferreira P."/>
            <person name="Molpeceres G."/>
            <person name="Ruiz-Duenas F.J."/>
            <person name="Serrano A."/>
            <person name="Henrissat B."/>
            <person name="Drula E."/>
            <person name="Hughes K.W."/>
            <person name="Mata J.L."/>
            <person name="Ishikawa N.K."/>
            <person name="Vargas-Isla R."/>
            <person name="Ushijima S."/>
            <person name="Smith C.A."/>
            <person name="Donoghue J."/>
            <person name="Ahrendt S."/>
            <person name="Andreopoulos W."/>
            <person name="He G."/>
            <person name="LaButti K."/>
            <person name="Lipzen A."/>
            <person name="Ng V."/>
            <person name="Riley R."/>
            <person name="Sandor L."/>
            <person name="Barry K."/>
            <person name="Martinez A.T."/>
            <person name="Xiao Y."/>
            <person name="Gibbons J.G."/>
            <person name="Terashima K."/>
            <person name="Grigoriev I.V."/>
            <person name="Hibbett D."/>
        </authorList>
    </citation>
    <scope>NUCLEOTIDE SEQUENCE</scope>
    <source>
        <strain evidence="10">ET3784</strain>
    </source>
</reference>
<gene>
    <name evidence="10" type="ORF">DFJ43DRAFT_1151447</name>
</gene>
<evidence type="ECO:0000256" key="8">
    <source>
        <dbReference type="SAM" id="MobiDB-lite"/>
    </source>
</evidence>
<dbReference type="GO" id="GO:0000724">
    <property type="term" value="P:double-strand break repair via homologous recombination"/>
    <property type="evidence" value="ECO:0007669"/>
    <property type="project" value="TreeGrafter"/>
</dbReference>
<dbReference type="SUPFAM" id="SSF52540">
    <property type="entry name" value="P-loop containing nucleoside triphosphate hydrolases"/>
    <property type="match status" value="1"/>
</dbReference>
<dbReference type="PANTHER" id="PTHR13710:SF105">
    <property type="entry name" value="ATP-DEPENDENT DNA HELICASE Q1"/>
    <property type="match status" value="1"/>
</dbReference>
<dbReference type="GO" id="GO:0005737">
    <property type="term" value="C:cytoplasm"/>
    <property type="evidence" value="ECO:0007669"/>
    <property type="project" value="TreeGrafter"/>
</dbReference>
<evidence type="ECO:0000256" key="5">
    <source>
        <dbReference type="ARBA" id="ARBA00023235"/>
    </source>
</evidence>
<feature type="compositionally biased region" description="Acidic residues" evidence="8">
    <location>
        <begin position="675"/>
        <end position="686"/>
    </location>
</feature>
<keyword evidence="2" id="KW-0547">Nucleotide-binding</keyword>
<dbReference type="GO" id="GO:0009378">
    <property type="term" value="F:four-way junction helicase activity"/>
    <property type="evidence" value="ECO:0007669"/>
    <property type="project" value="TreeGrafter"/>
</dbReference>
<reference evidence="10" key="1">
    <citation type="submission" date="2022-08" db="EMBL/GenBank/DDBJ databases">
        <authorList>
            <consortium name="DOE Joint Genome Institute"/>
            <person name="Min B."/>
            <person name="Sierra-Patev S."/>
            <person name="Naranjo-Ortiz M."/>
            <person name="Looney B."/>
            <person name="Konkel Z."/>
            <person name="Slot J.C."/>
            <person name="Sakamoto Y."/>
            <person name="Steenwyk J.L."/>
            <person name="Rokas A."/>
            <person name="Carro J."/>
            <person name="Camarero S."/>
            <person name="Ferreira P."/>
            <person name="Molpeceres G."/>
            <person name="Ruiz-duenas F.J."/>
            <person name="Serrano A."/>
            <person name="Henrissat B."/>
            <person name="Drula E."/>
            <person name="Hughes K.W."/>
            <person name="Mata J.L."/>
            <person name="Ishikawa N.K."/>
            <person name="Vargas-Isla R."/>
            <person name="Ushijima S."/>
            <person name="Smith C.A."/>
            <person name="Ahrendt S."/>
            <person name="Andreopoulos W."/>
            <person name="He G."/>
            <person name="LaButti K."/>
            <person name="Lipzen A."/>
            <person name="Ng V."/>
            <person name="Riley R."/>
            <person name="Sandor L."/>
            <person name="Barry K."/>
            <person name="Martinez A.T."/>
            <person name="Xiao Y."/>
            <person name="Gibbons J.G."/>
            <person name="Terashima K."/>
            <person name="Hibbett D.S."/>
            <person name="Grigoriev I.V."/>
        </authorList>
    </citation>
    <scope>NUCLEOTIDE SEQUENCE</scope>
    <source>
        <strain evidence="10">ET3784</strain>
    </source>
</reference>
<dbReference type="InterPro" id="IPR001650">
    <property type="entry name" value="Helicase_C-like"/>
</dbReference>
<dbReference type="Gene3D" id="3.40.50.300">
    <property type="entry name" value="P-loop containing nucleotide triphosphate hydrolases"/>
    <property type="match status" value="2"/>
</dbReference>
<dbReference type="Proteomes" id="UP001176059">
    <property type="component" value="Unassembled WGS sequence"/>
</dbReference>
<dbReference type="InterPro" id="IPR027417">
    <property type="entry name" value="P-loop_NTPase"/>
</dbReference>
<dbReference type="SMART" id="SM00487">
    <property type="entry name" value="DEXDc"/>
    <property type="match status" value="1"/>
</dbReference>
<evidence type="ECO:0000256" key="4">
    <source>
        <dbReference type="ARBA" id="ARBA00023125"/>
    </source>
</evidence>
<dbReference type="GO" id="GO:0005524">
    <property type="term" value="F:ATP binding"/>
    <property type="evidence" value="ECO:0007669"/>
    <property type="project" value="UniProtKB-KW"/>
</dbReference>
<dbReference type="PANTHER" id="PTHR13710">
    <property type="entry name" value="DNA HELICASE RECQ FAMILY MEMBER"/>
    <property type="match status" value="1"/>
</dbReference>
<name>A0AA38JQK3_9AGAR</name>
<evidence type="ECO:0000256" key="3">
    <source>
        <dbReference type="ARBA" id="ARBA00022840"/>
    </source>
</evidence>
<keyword evidence="4" id="KW-0238">DNA-binding</keyword>
<dbReference type="Pfam" id="PF00270">
    <property type="entry name" value="DEAD"/>
    <property type="match status" value="1"/>
</dbReference>
<comment type="caution">
    <text evidence="10">The sequence shown here is derived from an EMBL/GenBank/DDBJ whole genome shotgun (WGS) entry which is preliminary data.</text>
</comment>
<dbReference type="CDD" id="cd18785">
    <property type="entry name" value="SF2_C"/>
    <property type="match status" value="1"/>
</dbReference>